<name>A0A081CLE3_PSEA2</name>
<dbReference type="Proteomes" id="UP000053758">
    <property type="component" value="Unassembled WGS sequence"/>
</dbReference>
<reference evidence="2" key="1">
    <citation type="journal article" date="2014" name="Genome Announc.">
        <title>Draft Genome Sequence of the Yeast Pseudozyma antarctica Type Strain JCM10317, a Producer of the Glycolipid Biosurfactants, Mannosylerythritol Lipids.</title>
        <authorList>
            <person name="Saika A."/>
            <person name="Koike H."/>
            <person name="Hori T."/>
            <person name="Fukuoka T."/>
            <person name="Sato S."/>
            <person name="Habe H."/>
            <person name="Kitamoto D."/>
            <person name="Morita T."/>
        </authorList>
    </citation>
    <scope>NUCLEOTIDE SEQUENCE [LARGE SCALE GENOMIC DNA]</scope>
    <source>
        <strain evidence="2">JCM 10317</strain>
    </source>
</reference>
<evidence type="ECO:0000313" key="2">
    <source>
        <dbReference type="Proteomes" id="UP000053758"/>
    </source>
</evidence>
<gene>
    <name evidence="1" type="ORF">PAN0_018d5717</name>
</gene>
<accession>A0A081CLE3</accession>
<evidence type="ECO:0000313" key="1">
    <source>
        <dbReference type="EMBL" id="GAK67489.1"/>
    </source>
</evidence>
<dbReference type="RefSeq" id="XP_014654431.1">
    <property type="nucleotide sequence ID" value="XM_014798945.1"/>
</dbReference>
<dbReference type="AlphaFoldDB" id="A0A081CLE3"/>
<dbReference type="GeneID" id="26306546"/>
<sequence length="588" mass="62435">MRIPALTAGMLLAELTGTAQPPAHLNTGAQTLSDGIIYPKDTHIAHIEPRYVSGFVAPSGYTYSWVVDGYRLAIDTNGNKNYLTRTTISKDASSTTQAHVNACTQFCEKTPTCAMASVIRFNGFSEGNVVCAVYSATAPKSDAVYTTGPFNGPGQVSASYTFNRKAGKVPGTFTSTVTTSSALTTSSTRPATTSSGFTTVRTSTSTTSTSRSTTPAAATSSTSTTPATATSSSSSSATSPTTSSTSTSSSSSSSSSTGTSTSTSASASATATTTTTTAPVYDQWMWVDVPGTQCADGSATGFALNLHAGASELVISYQQGGSCYDYNSCYVQKTAYNIDSGFSNATFWAQNQPNTLKWWFPFARDNQWNPWQKANYAWIPYCTGDWHAGDNTVLYPGASSATNHRGWGNAKLDMARIKQMVPTPSRVWLAGSSAGAFGAILQYQNAQNIFSGTRVDLLADSGETPKSALARPSQNIQTPQCPTCDDTSFDSYIVGLAKANTGSRFASMSWSNDTTIPVNQGVSYDDFSLEVARLFKQQNAETSNSRNFMVQGSGHMLLWTTQYNAADGYTQATFLNKFKTDDPGWSSH</sequence>
<dbReference type="HOGENOM" id="CLU_536568_0_0_1"/>
<keyword evidence="2" id="KW-1185">Reference proteome</keyword>
<proteinExistence type="predicted"/>
<organism evidence="1 2">
    <name type="scientific">Pseudozyma antarctica</name>
    <name type="common">Yeast</name>
    <name type="synonym">Candida antarctica</name>
    <dbReference type="NCBI Taxonomy" id="84753"/>
    <lineage>
        <taxon>Eukaryota</taxon>
        <taxon>Fungi</taxon>
        <taxon>Dikarya</taxon>
        <taxon>Basidiomycota</taxon>
        <taxon>Ustilaginomycotina</taxon>
        <taxon>Ustilaginomycetes</taxon>
        <taxon>Ustilaginales</taxon>
        <taxon>Ustilaginaceae</taxon>
        <taxon>Moesziomyces</taxon>
    </lineage>
</organism>
<dbReference type="EMBL" id="DF830085">
    <property type="protein sequence ID" value="GAK67489.1"/>
    <property type="molecule type" value="Genomic_DNA"/>
</dbReference>
<protein>
    <submittedName>
        <fullName evidence="1">Lipoprotein</fullName>
    </submittedName>
</protein>
<dbReference type="OrthoDB" id="2015280at2759"/>
<dbReference type="ESTHER" id="9basi-a0a081cle3">
    <property type="family name" value="Pectinacetylesterase-Notum"/>
</dbReference>
<keyword evidence="1" id="KW-0449">Lipoprotein</keyword>